<proteinExistence type="predicted"/>
<sequence length="123" mass="14130">MAPVESAKNNIAEEIFIKNDSVSEVSPSKTINIATSESKESQIIPEEEKQPKRKFDARADELFRKQMNEIEQEINRRIQNRNVRKLNEEELSQLLNETGFGNFVEAGKPTSEVSEQVSKIKYM</sequence>
<reference evidence="2" key="1">
    <citation type="submission" date="2022-11" db="UniProtKB">
        <authorList>
            <consortium name="WormBaseParasite"/>
        </authorList>
    </citation>
    <scope>IDENTIFICATION</scope>
</reference>
<dbReference type="Proteomes" id="UP000887579">
    <property type="component" value="Unplaced"/>
</dbReference>
<evidence type="ECO:0000313" key="2">
    <source>
        <dbReference type="WBParaSite" id="ES5_v2.g9195.t1"/>
    </source>
</evidence>
<accession>A0AC34GVX4</accession>
<protein>
    <submittedName>
        <fullName evidence="2">Uncharacterized protein</fullName>
    </submittedName>
</protein>
<evidence type="ECO:0000313" key="1">
    <source>
        <dbReference type="Proteomes" id="UP000887579"/>
    </source>
</evidence>
<dbReference type="WBParaSite" id="ES5_v2.g9195.t1">
    <property type="protein sequence ID" value="ES5_v2.g9195.t1"/>
    <property type="gene ID" value="ES5_v2.g9195"/>
</dbReference>
<name>A0AC34GVX4_9BILA</name>
<organism evidence="1 2">
    <name type="scientific">Panagrolaimus sp. ES5</name>
    <dbReference type="NCBI Taxonomy" id="591445"/>
    <lineage>
        <taxon>Eukaryota</taxon>
        <taxon>Metazoa</taxon>
        <taxon>Ecdysozoa</taxon>
        <taxon>Nematoda</taxon>
        <taxon>Chromadorea</taxon>
        <taxon>Rhabditida</taxon>
        <taxon>Tylenchina</taxon>
        <taxon>Panagrolaimomorpha</taxon>
        <taxon>Panagrolaimoidea</taxon>
        <taxon>Panagrolaimidae</taxon>
        <taxon>Panagrolaimus</taxon>
    </lineage>
</organism>